<feature type="region of interest" description="Disordered" evidence="1">
    <location>
        <begin position="62"/>
        <end position="87"/>
    </location>
</feature>
<accession>A0A9P7J0W8</accession>
<proteinExistence type="predicted"/>
<dbReference type="RefSeq" id="XP_041163261.1">
    <property type="nucleotide sequence ID" value="XM_041306093.1"/>
</dbReference>
<protein>
    <submittedName>
        <fullName evidence="2">Uncharacterized protein</fullName>
    </submittedName>
</protein>
<dbReference type="AlphaFoldDB" id="A0A9P7J0W8"/>
<evidence type="ECO:0000256" key="1">
    <source>
        <dbReference type="SAM" id="MobiDB-lite"/>
    </source>
</evidence>
<comment type="caution">
    <text evidence="2">The sequence shown here is derived from an EMBL/GenBank/DDBJ whole genome shotgun (WGS) entry which is preliminary data.</text>
</comment>
<reference evidence="2" key="1">
    <citation type="journal article" date="2020" name="New Phytol.">
        <title>Comparative genomics reveals dynamic genome evolution in host specialist ectomycorrhizal fungi.</title>
        <authorList>
            <person name="Lofgren L.A."/>
            <person name="Nguyen N.H."/>
            <person name="Vilgalys R."/>
            <person name="Ruytinx J."/>
            <person name="Liao H.L."/>
            <person name="Branco S."/>
            <person name="Kuo A."/>
            <person name="LaButti K."/>
            <person name="Lipzen A."/>
            <person name="Andreopoulos W."/>
            <person name="Pangilinan J."/>
            <person name="Riley R."/>
            <person name="Hundley H."/>
            <person name="Na H."/>
            <person name="Barry K."/>
            <person name="Grigoriev I.V."/>
            <person name="Stajich J.E."/>
            <person name="Kennedy P.G."/>
        </authorList>
    </citation>
    <scope>NUCLEOTIDE SEQUENCE</scope>
    <source>
        <strain evidence="2">S12</strain>
    </source>
</reference>
<organism evidence="2 3">
    <name type="scientific">Suillus plorans</name>
    <dbReference type="NCBI Taxonomy" id="116603"/>
    <lineage>
        <taxon>Eukaryota</taxon>
        <taxon>Fungi</taxon>
        <taxon>Dikarya</taxon>
        <taxon>Basidiomycota</taxon>
        <taxon>Agaricomycotina</taxon>
        <taxon>Agaricomycetes</taxon>
        <taxon>Agaricomycetidae</taxon>
        <taxon>Boletales</taxon>
        <taxon>Suillineae</taxon>
        <taxon>Suillaceae</taxon>
        <taxon>Suillus</taxon>
    </lineage>
</organism>
<dbReference type="EMBL" id="JABBWE010000013">
    <property type="protein sequence ID" value="KAG1798575.1"/>
    <property type="molecule type" value="Genomic_DNA"/>
</dbReference>
<feature type="region of interest" description="Disordered" evidence="1">
    <location>
        <begin position="1"/>
        <end position="20"/>
    </location>
</feature>
<dbReference type="Proteomes" id="UP000719766">
    <property type="component" value="Unassembled WGS sequence"/>
</dbReference>
<name>A0A9P7J0W8_9AGAM</name>
<gene>
    <name evidence="2" type="ORF">HD556DRAFT_1440282</name>
</gene>
<evidence type="ECO:0000313" key="3">
    <source>
        <dbReference type="Proteomes" id="UP000719766"/>
    </source>
</evidence>
<evidence type="ECO:0000313" key="2">
    <source>
        <dbReference type="EMBL" id="KAG1798575.1"/>
    </source>
</evidence>
<sequence>MASTIPDEPSSQKARLGSQQYDYVFPHSPLGQSLSSATHASSYKSCLDPHRYDPLILQLQCDQSPSSTPHEPPQCPPGLKLPADRKPGVQAGHLCASSVQLTQQGSPSELLQDVTKRNLDNDASLRLMRGNTELNLGDMFPTLEPSASNFQSSPTPKAGGHKYIATAQVSSGGFSYVWYTIKDQTEEVAIKVIDKAGLLA</sequence>
<keyword evidence="3" id="KW-1185">Reference proteome</keyword>
<dbReference type="GeneID" id="64599857"/>